<sequence>MVQKLVFVVLVFGIVAVHGNANWPEWVPKWEELEKVVKGAGNAAGSAANDLGRKAEEGWNGIRNAIDDDHARIRRSVGDSPFSSSNSKEHGLFCKERHECPGINPICYHDRCWELMDDSI</sequence>
<dbReference type="Proteomes" id="UP000887576">
    <property type="component" value="Unplaced"/>
</dbReference>
<name>A0AC34R9F4_9BILA</name>
<dbReference type="WBParaSite" id="JU765_v2.g4599.t1">
    <property type="protein sequence ID" value="JU765_v2.g4599.t1"/>
    <property type="gene ID" value="JU765_v2.g4599"/>
</dbReference>
<evidence type="ECO:0000313" key="1">
    <source>
        <dbReference type="Proteomes" id="UP000887576"/>
    </source>
</evidence>
<protein>
    <submittedName>
        <fullName evidence="2">Uncharacterized protein</fullName>
    </submittedName>
</protein>
<accession>A0AC34R9F4</accession>
<proteinExistence type="predicted"/>
<reference evidence="2" key="1">
    <citation type="submission" date="2022-11" db="UniProtKB">
        <authorList>
            <consortium name="WormBaseParasite"/>
        </authorList>
    </citation>
    <scope>IDENTIFICATION</scope>
</reference>
<evidence type="ECO:0000313" key="2">
    <source>
        <dbReference type="WBParaSite" id="JU765_v2.g4599.t1"/>
    </source>
</evidence>
<organism evidence="1 2">
    <name type="scientific">Panagrolaimus sp. JU765</name>
    <dbReference type="NCBI Taxonomy" id="591449"/>
    <lineage>
        <taxon>Eukaryota</taxon>
        <taxon>Metazoa</taxon>
        <taxon>Ecdysozoa</taxon>
        <taxon>Nematoda</taxon>
        <taxon>Chromadorea</taxon>
        <taxon>Rhabditida</taxon>
        <taxon>Tylenchina</taxon>
        <taxon>Panagrolaimomorpha</taxon>
        <taxon>Panagrolaimoidea</taxon>
        <taxon>Panagrolaimidae</taxon>
        <taxon>Panagrolaimus</taxon>
    </lineage>
</organism>